<feature type="binding site" evidence="9">
    <location>
        <position position="68"/>
    </location>
    <ligand>
        <name>Mg(2+)</name>
        <dbReference type="ChEBI" id="CHEBI:18420"/>
        <label>1</label>
        <note>catalytic</note>
    </ligand>
</feature>
<proteinExistence type="inferred from homology"/>
<evidence type="ECO:0000256" key="5">
    <source>
        <dbReference type="ARBA" id="ARBA00019784"/>
    </source>
</evidence>
<dbReference type="STRING" id="197461.A3843_14810"/>
<evidence type="ECO:0000256" key="1">
    <source>
        <dbReference type="ARBA" id="ARBA00001033"/>
    </source>
</evidence>
<evidence type="ECO:0000256" key="2">
    <source>
        <dbReference type="ARBA" id="ARBA00001946"/>
    </source>
</evidence>
<organism evidence="10 11">
    <name type="scientific">Pseudovibrio exalbescens</name>
    <dbReference type="NCBI Taxonomy" id="197461"/>
    <lineage>
        <taxon>Bacteria</taxon>
        <taxon>Pseudomonadati</taxon>
        <taxon>Pseudomonadota</taxon>
        <taxon>Alphaproteobacteria</taxon>
        <taxon>Hyphomicrobiales</taxon>
        <taxon>Stappiaceae</taxon>
        <taxon>Pseudovibrio</taxon>
    </lineage>
</organism>
<feature type="binding site" evidence="9">
    <location>
        <position position="87"/>
    </location>
    <ligand>
        <name>Mg(2+)</name>
        <dbReference type="ChEBI" id="CHEBI:18420"/>
        <label>1</label>
        <note>catalytic</note>
    </ligand>
</feature>
<evidence type="ECO:0000313" key="11">
    <source>
        <dbReference type="Proteomes" id="UP000185783"/>
    </source>
</evidence>
<evidence type="ECO:0000313" key="10">
    <source>
        <dbReference type="EMBL" id="OKL43012.1"/>
    </source>
</evidence>
<keyword evidence="11" id="KW-1185">Reference proteome</keyword>
<dbReference type="Pfam" id="PF00459">
    <property type="entry name" value="Inositol_P"/>
    <property type="match status" value="1"/>
</dbReference>
<dbReference type="FunFam" id="3.30.540.10:FF:000003">
    <property type="entry name" value="Inositol-1-monophosphatase"/>
    <property type="match status" value="1"/>
</dbReference>
<dbReference type="EC" id="3.1.3.25" evidence="4"/>
<dbReference type="PANTHER" id="PTHR20854:SF4">
    <property type="entry name" value="INOSITOL-1-MONOPHOSPHATASE-RELATED"/>
    <property type="match status" value="1"/>
</dbReference>
<feature type="binding site" evidence="9">
    <location>
        <position position="210"/>
    </location>
    <ligand>
        <name>Mg(2+)</name>
        <dbReference type="ChEBI" id="CHEBI:18420"/>
        <label>1</label>
        <note>catalytic</note>
    </ligand>
</feature>
<dbReference type="GO" id="GO:0007165">
    <property type="term" value="P:signal transduction"/>
    <property type="evidence" value="ECO:0007669"/>
    <property type="project" value="TreeGrafter"/>
</dbReference>
<comment type="cofactor">
    <cofactor evidence="2 9">
        <name>Mg(2+)</name>
        <dbReference type="ChEBI" id="CHEBI:18420"/>
    </cofactor>
</comment>
<dbReference type="RefSeq" id="WP_028482801.1">
    <property type="nucleotide sequence ID" value="NZ_LVVZ01000022.1"/>
</dbReference>
<dbReference type="PROSITE" id="PS00629">
    <property type="entry name" value="IMP_1"/>
    <property type="match status" value="1"/>
</dbReference>
<gene>
    <name evidence="10" type="ORF">A3843_14810</name>
</gene>
<dbReference type="GO" id="GO:0008934">
    <property type="term" value="F:inositol monophosphate 1-phosphatase activity"/>
    <property type="evidence" value="ECO:0007669"/>
    <property type="project" value="TreeGrafter"/>
</dbReference>
<evidence type="ECO:0000256" key="6">
    <source>
        <dbReference type="ARBA" id="ARBA00022723"/>
    </source>
</evidence>
<evidence type="ECO:0000256" key="4">
    <source>
        <dbReference type="ARBA" id="ARBA00013106"/>
    </source>
</evidence>
<keyword evidence="6 9" id="KW-0479">Metal-binding</keyword>
<evidence type="ECO:0000256" key="9">
    <source>
        <dbReference type="PIRSR" id="PIRSR600760-2"/>
    </source>
</evidence>
<comment type="similarity">
    <text evidence="3">Belongs to the inositol monophosphatase superfamily.</text>
</comment>
<keyword evidence="7" id="KW-0378">Hydrolase</keyword>
<dbReference type="EMBL" id="LVVZ01000022">
    <property type="protein sequence ID" value="OKL43012.1"/>
    <property type="molecule type" value="Genomic_DNA"/>
</dbReference>
<reference evidence="10 11" key="1">
    <citation type="submission" date="2016-03" db="EMBL/GenBank/DDBJ databases">
        <title>Genome sequence of Nesiotobacter sp. nov., a moderately halophilic alphaproteobacterium isolated from the Yellow Sea, China.</title>
        <authorList>
            <person name="Zhang G."/>
            <person name="Zhang R."/>
        </authorList>
    </citation>
    <scope>NUCLEOTIDE SEQUENCE [LARGE SCALE GENOMIC DNA]</scope>
    <source>
        <strain evidence="10 11">WB1-6</strain>
    </source>
</reference>
<protein>
    <recommendedName>
        <fullName evidence="5">Inositol-1-monophosphatase</fullName>
        <ecNumber evidence="4">3.1.3.25</ecNumber>
    </recommendedName>
</protein>
<dbReference type="CDD" id="cd01643">
    <property type="entry name" value="Bacterial_IMPase_like_2"/>
    <property type="match status" value="1"/>
</dbReference>
<dbReference type="OrthoDB" id="9785695at2"/>
<dbReference type="Gene3D" id="3.30.540.10">
    <property type="entry name" value="Fructose-1,6-Bisphosphatase, subunit A, domain 1"/>
    <property type="match status" value="1"/>
</dbReference>
<dbReference type="PANTHER" id="PTHR20854">
    <property type="entry name" value="INOSITOL MONOPHOSPHATASE"/>
    <property type="match status" value="1"/>
</dbReference>
<dbReference type="InterPro" id="IPR020583">
    <property type="entry name" value="Inositol_monoP_metal-BS"/>
</dbReference>
<dbReference type="InterPro" id="IPR000760">
    <property type="entry name" value="Inositol_monophosphatase-like"/>
</dbReference>
<dbReference type="Gene3D" id="3.40.190.80">
    <property type="match status" value="1"/>
</dbReference>
<dbReference type="GO" id="GO:0006020">
    <property type="term" value="P:inositol metabolic process"/>
    <property type="evidence" value="ECO:0007669"/>
    <property type="project" value="TreeGrafter"/>
</dbReference>
<feature type="binding site" evidence="9">
    <location>
        <position position="84"/>
    </location>
    <ligand>
        <name>Mg(2+)</name>
        <dbReference type="ChEBI" id="CHEBI:18420"/>
        <label>1</label>
        <note>catalytic</note>
    </ligand>
</feature>
<evidence type="ECO:0000256" key="3">
    <source>
        <dbReference type="ARBA" id="ARBA00009759"/>
    </source>
</evidence>
<comment type="catalytic activity">
    <reaction evidence="1">
        <text>a myo-inositol phosphate + H2O = myo-inositol + phosphate</text>
        <dbReference type="Rhea" id="RHEA:24056"/>
        <dbReference type="ChEBI" id="CHEBI:15377"/>
        <dbReference type="ChEBI" id="CHEBI:17268"/>
        <dbReference type="ChEBI" id="CHEBI:43474"/>
        <dbReference type="ChEBI" id="CHEBI:84139"/>
        <dbReference type="EC" id="3.1.3.25"/>
    </reaction>
</comment>
<accession>A0A1U7JEA6</accession>
<dbReference type="SUPFAM" id="SSF56655">
    <property type="entry name" value="Carbohydrate phosphatase"/>
    <property type="match status" value="1"/>
</dbReference>
<dbReference type="Proteomes" id="UP000185783">
    <property type="component" value="Unassembled WGS sequence"/>
</dbReference>
<keyword evidence="8 9" id="KW-0460">Magnesium</keyword>
<dbReference type="PRINTS" id="PR00377">
    <property type="entry name" value="IMPHPHTASES"/>
</dbReference>
<evidence type="ECO:0000256" key="8">
    <source>
        <dbReference type="ARBA" id="ARBA00022842"/>
    </source>
</evidence>
<dbReference type="GO" id="GO:0046872">
    <property type="term" value="F:metal ion binding"/>
    <property type="evidence" value="ECO:0007669"/>
    <property type="project" value="UniProtKB-KW"/>
</dbReference>
<sequence>MTTERFEFATALAKRAGAFARDYFQRIDTLTIESKGHQDMVSEADRDTETLVRDALKEAYPHDGILGEEHGRIEGSSDYLWIIDPIDGTANFVTGIPQWCVIIACLKNHETCFGVIYDPISGELFTAQRGQGAFVNGKKIAISQSPGLDVGSVGLGHSAKSTTAKTLAVAERLLSAGGMFFRNASGGLMLAYTASGRLIGYIEEEMNVWDCVAGLLMIEEAGGTVAPFDMKQAIEHKCRVVAGGPTIYSELMQIADEVYGQV</sequence>
<feature type="binding site" evidence="9">
    <location>
        <position position="86"/>
    </location>
    <ligand>
        <name>Mg(2+)</name>
        <dbReference type="ChEBI" id="CHEBI:18420"/>
        <label>1</label>
        <note>catalytic</note>
    </ligand>
</feature>
<evidence type="ECO:0000256" key="7">
    <source>
        <dbReference type="ARBA" id="ARBA00022801"/>
    </source>
</evidence>
<dbReference type="AlphaFoldDB" id="A0A1U7JEA6"/>
<name>A0A1U7JEA6_9HYPH</name>
<comment type="caution">
    <text evidence="10">The sequence shown here is derived from an EMBL/GenBank/DDBJ whole genome shotgun (WGS) entry which is preliminary data.</text>
</comment>